<feature type="non-terminal residue" evidence="2">
    <location>
        <position position="1"/>
    </location>
</feature>
<proteinExistence type="predicted"/>
<protein>
    <submittedName>
        <fullName evidence="2">Uncharacterized protein</fullName>
    </submittedName>
</protein>
<dbReference type="EMBL" id="CM001268">
    <property type="protein sequence ID" value="EHH25001.1"/>
    <property type="molecule type" value="Genomic_DNA"/>
</dbReference>
<dbReference type="AlphaFoldDB" id="G7NIM8"/>
<organism evidence="2">
    <name type="scientific">Macaca mulatta</name>
    <name type="common">Rhesus macaque</name>
    <dbReference type="NCBI Taxonomy" id="9544"/>
    <lineage>
        <taxon>Eukaryota</taxon>
        <taxon>Metazoa</taxon>
        <taxon>Chordata</taxon>
        <taxon>Craniata</taxon>
        <taxon>Vertebrata</taxon>
        <taxon>Euteleostomi</taxon>
        <taxon>Mammalia</taxon>
        <taxon>Eutheria</taxon>
        <taxon>Euarchontoglires</taxon>
        <taxon>Primates</taxon>
        <taxon>Haplorrhini</taxon>
        <taxon>Catarrhini</taxon>
        <taxon>Cercopithecidae</taxon>
        <taxon>Cercopithecinae</taxon>
        <taxon>Macaca</taxon>
    </lineage>
</organism>
<feature type="non-terminal residue" evidence="2">
    <location>
        <position position="149"/>
    </location>
</feature>
<sequence>ALAHPLVAHPARLDSSRNPGTGIYFGGSAAWRPGLSRVSQDRSLDSSRALSLSGTPADVSPPAKTREEKREPALQSREKEEGATVLQDHGWEKEGRGFRTFSVPLHVPVFISGSQALGSWAQITCCPPLWSRGCFCKESSGRESMACLT</sequence>
<accession>G7NIM8</accession>
<reference evidence="2" key="1">
    <citation type="journal article" date="2011" name="Nat. Biotechnol.">
        <title>Genome sequencing and comparison of two nonhuman primate animal models, the cynomolgus and Chinese rhesus macaques.</title>
        <authorList>
            <person name="Yan G."/>
            <person name="Zhang G."/>
            <person name="Fang X."/>
            <person name="Zhang Y."/>
            <person name="Li C."/>
            <person name="Ling F."/>
            <person name="Cooper D.N."/>
            <person name="Li Q."/>
            <person name="Li Y."/>
            <person name="van Gool A.J."/>
            <person name="Du H."/>
            <person name="Chen J."/>
            <person name="Chen R."/>
            <person name="Zhang P."/>
            <person name="Huang Z."/>
            <person name="Thompson J.R."/>
            <person name="Meng Y."/>
            <person name="Bai Y."/>
            <person name="Wang J."/>
            <person name="Zhuo M."/>
            <person name="Wang T."/>
            <person name="Huang Y."/>
            <person name="Wei L."/>
            <person name="Li J."/>
            <person name="Wang Z."/>
            <person name="Hu H."/>
            <person name="Yang P."/>
            <person name="Le L."/>
            <person name="Stenson P.D."/>
            <person name="Li B."/>
            <person name="Liu X."/>
            <person name="Ball E.V."/>
            <person name="An N."/>
            <person name="Huang Q."/>
            <person name="Zhang Y."/>
            <person name="Fan W."/>
            <person name="Zhang X."/>
            <person name="Li Y."/>
            <person name="Wang W."/>
            <person name="Katze M.G."/>
            <person name="Su B."/>
            <person name="Nielsen R."/>
            <person name="Yang H."/>
            <person name="Wang J."/>
            <person name="Wang X."/>
            <person name="Wang J."/>
        </authorList>
    </citation>
    <scope>NUCLEOTIDE SEQUENCE [LARGE SCALE GENOMIC DNA]</scope>
    <source>
        <strain evidence="2">CR-5</strain>
    </source>
</reference>
<dbReference type="Proteomes" id="UP000013456">
    <property type="component" value="Chromosome 16"/>
</dbReference>
<name>G7NIM8_MACMU</name>
<feature type="region of interest" description="Disordered" evidence="1">
    <location>
        <begin position="42"/>
        <end position="86"/>
    </location>
</feature>
<evidence type="ECO:0000256" key="1">
    <source>
        <dbReference type="SAM" id="MobiDB-lite"/>
    </source>
</evidence>
<feature type="compositionally biased region" description="Basic and acidic residues" evidence="1">
    <location>
        <begin position="64"/>
        <end position="82"/>
    </location>
</feature>
<evidence type="ECO:0000313" key="2">
    <source>
        <dbReference type="EMBL" id="EHH25001.1"/>
    </source>
</evidence>
<gene>
    <name evidence="2" type="ORF">EGK_08751</name>
</gene>